<evidence type="ECO:0000259" key="4">
    <source>
        <dbReference type="Pfam" id="PF13863"/>
    </source>
</evidence>
<name>A0A8C9RXG2_SCLFO</name>
<reference evidence="5 6" key="1">
    <citation type="submission" date="2019-04" db="EMBL/GenBank/DDBJ databases">
        <authorList>
            <consortium name="Wellcome Sanger Institute Data Sharing"/>
        </authorList>
    </citation>
    <scope>NUCLEOTIDE SEQUENCE [LARGE SCALE GENOMIC DNA]</scope>
</reference>
<dbReference type="GeneTree" id="ENSGT00940000153110"/>
<feature type="domain" description="DUF4200" evidence="4">
    <location>
        <begin position="98"/>
        <end position="204"/>
    </location>
</feature>
<sequence length="511" mass="59969">MDPAKMNPYTVPDTNIFDMKRMAHEQRQAERKRNQELKVHEKLTYKSRANTSRAALRLELRKELEEDELSPDDEPDLSLSRMSILRSQRKIDRLHEYFSKEREICRLNCTKMLKGNEIQRLQDLAVAEERKVAKAEQLLQDDITVLQKLIDQHNKLDEITEKNLKKEAEIKRIPAQILKIERDILDNEMMLEEYNMYRDFLLKASRIQMEDIIKDEDKSEAAEAEQSHGHEAVRQPSSEGQEPSPLSNTKMPVQQSTMPDSESGGENGGSLSSETCSSEYEEPELYFTDPQQLLDQLNRLKMENLSLLQNSALLEEELVERRVTMANVQEKYERERKLLMHQIDVLTIAIQREQDIASELEQAEMLFYETSQLKNKDAVMKELEKKVEEAYQSCFGLSDTTLKPLAMLTTIEEKVQDLLESLEQAPKDLVWKITREKERERKLREMSEKISLQQEQREERRRRRLERALADIIKPTGKKTVMLPRIPVSRTKKVKSHVVEMEDEETIFFFT</sequence>
<dbReference type="InterPro" id="IPR051147">
    <property type="entry name" value="CFAP_domain-containing"/>
</dbReference>
<dbReference type="Ensembl" id="ENSSFOT00015024297.2">
    <property type="protein sequence ID" value="ENSSFOP00015024037.1"/>
    <property type="gene ID" value="ENSSFOG00015015452.2"/>
</dbReference>
<dbReference type="Proteomes" id="UP000694397">
    <property type="component" value="Chromosome 19"/>
</dbReference>
<evidence type="ECO:0000313" key="6">
    <source>
        <dbReference type="Proteomes" id="UP000694397"/>
    </source>
</evidence>
<protein>
    <submittedName>
        <fullName evidence="5">Cilia and flagella associated protein 100</fullName>
    </submittedName>
</protein>
<feature type="compositionally biased region" description="Basic and acidic residues" evidence="3">
    <location>
        <begin position="216"/>
        <end position="233"/>
    </location>
</feature>
<dbReference type="OrthoDB" id="10264063at2759"/>
<reference evidence="5" key="3">
    <citation type="submission" date="2025-09" db="UniProtKB">
        <authorList>
            <consortium name="Ensembl"/>
        </authorList>
    </citation>
    <scope>IDENTIFICATION</scope>
</reference>
<dbReference type="PANTHER" id="PTHR21683:SF3">
    <property type="entry name" value="CILIA AND FLAGELLA ASSOCIATED PROTEIN 100"/>
    <property type="match status" value="1"/>
</dbReference>
<dbReference type="PANTHER" id="PTHR21683">
    <property type="entry name" value="COILED-COIL DOMAIN-CONTAINING PROTEIN 42 LIKE-2-LIKE-RELATED"/>
    <property type="match status" value="1"/>
</dbReference>
<evidence type="ECO:0000313" key="5">
    <source>
        <dbReference type="Ensembl" id="ENSSFOP00015024037.1"/>
    </source>
</evidence>
<evidence type="ECO:0000256" key="1">
    <source>
        <dbReference type="ARBA" id="ARBA00023054"/>
    </source>
</evidence>
<organism evidence="5 6">
    <name type="scientific">Scleropages formosus</name>
    <name type="common">Asian bonytongue</name>
    <name type="synonym">Osteoglossum formosum</name>
    <dbReference type="NCBI Taxonomy" id="113540"/>
    <lineage>
        <taxon>Eukaryota</taxon>
        <taxon>Metazoa</taxon>
        <taxon>Chordata</taxon>
        <taxon>Craniata</taxon>
        <taxon>Vertebrata</taxon>
        <taxon>Euteleostomi</taxon>
        <taxon>Actinopterygii</taxon>
        <taxon>Neopterygii</taxon>
        <taxon>Teleostei</taxon>
        <taxon>Osteoglossocephala</taxon>
        <taxon>Osteoglossomorpha</taxon>
        <taxon>Osteoglossiformes</taxon>
        <taxon>Osteoglossidae</taxon>
        <taxon>Scleropages</taxon>
    </lineage>
</organism>
<dbReference type="InterPro" id="IPR025252">
    <property type="entry name" value="DUF4200"/>
</dbReference>
<evidence type="ECO:0000256" key="3">
    <source>
        <dbReference type="SAM" id="MobiDB-lite"/>
    </source>
</evidence>
<keyword evidence="6" id="KW-1185">Reference proteome</keyword>
<gene>
    <name evidence="5" type="primary">LOC108939186</name>
</gene>
<feature type="coiled-coil region" evidence="2">
    <location>
        <begin position="436"/>
        <end position="463"/>
    </location>
</feature>
<accession>A0A8C9RXG2</accession>
<keyword evidence="1 2" id="KW-0175">Coiled coil</keyword>
<dbReference type="Pfam" id="PF13863">
    <property type="entry name" value="DUF4200"/>
    <property type="match status" value="1"/>
</dbReference>
<proteinExistence type="predicted"/>
<dbReference type="AlphaFoldDB" id="A0A8C9RXG2"/>
<feature type="region of interest" description="Disordered" evidence="3">
    <location>
        <begin position="216"/>
        <end position="281"/>
    </location>
</feature>
<feature type="compositionally biased region" description="Low complexity" evidence="3">
    <location>
        <begin position="261"/>
        <end position="274"/>
    </location>
</feature>
<dbReference type="GO" id="GO:0005856">
    <property type="term" value="C:cytoskeleton"/>
    <property type="evidence" value="ECO:0007669"/>
    <property type="project" value="UniProtKB-ARBA"/>
</dbReference>
<feature type="compositionally biased region" description="Polar residues" evidence="3">
    <location>
        <begin position="235"/>
        <end position="260"/>
    </location>
</feature>
<reference evidence="5" key="2">
    <citation type="submission" date="2025-08" db="UniProtKB">
        <authorList>
            <consortium name="Ensembl"/>
        </authorList>
    </citation>
    <scope>IDENTIFICATION</scope>
</reference>
<evidence type="ECO:0000256" key="2">
    <source>
        <dbReference type="SAM" id="Coils"/>
    </source>
</evidence>